<accession>A0ABR5SJR9</accession>
<dbReference type="RefSeq" id="WP_085051015.1">
    <property type="nucleotide sequence ID" value="NZ_LNQR01000020.1"/>
</dbReference>
<organism evidence="1 2">
    <name type="scientific">Candidatus Magnetominusculus xianensis</name>
    <dbReference type="NCBI Taxonomy" id="1748249"/>
    <lineage>
        <taxon>Bacteria</taxon>
        <taxon>Pseudomonadati</taxon>
        <taxon>Nitrospirota</taxon>
        <taxon>Nitrospiria</taxon>
        <taxon>Nitrospirales</taxon>
        <taxon>Nitrospiraceae</taxon>
        <taxon>Candidatus Magnetominusculus</taxon>
    </lineage>
</organism>
<evidence type="ECO:0008006" key="3">
    <source>
        <dbReference type="Google" id="ProtNLM"/>
    </source>
</evidence>
<name>A0ABR5SJR9_9BACT</name>
<dbReference type="Proteomes" id="UP000060487">
    <property type="component" value="Unassembled WGS sequence"/>
</dbReference>
<proteinExistence type="predicted"/>
<reference evidence="1 2" key="1">
    <citation type="submission" date="2015-11" db="EMBL/GenBank/DDBJ databases">
        <authorList>
            <person name="Lin W."/>
        </authorList>
    </citation>
    <scope>NUCLEOTIDE SEQUENCE [LARGE SCALE GENOMIC DNA]</scope>
    <source>
        <strain evidence="1 2">HCH-1</strain>
    </source>
</reference>
<keyword evidence="2" id="KW-1185">Reference proteome</keyword>
<evidence type="ECO:0000313" key="1">
    <source>
        <dbReference type="EMBL" id="KWT92782.1"/>
    </source>
</evidence>
<gene>
    <name evidence="1" type="ORF">ASN18_0487</name>
</gene>
<comment type="caution">
    <text evidence="1">The sequence shown here is derived from an EMBL/GenBank/DDBJ whole genome shotgun (WGS) entry which is preliminary data.</text>
</comment>
<protein>
    <recommendedName>
        <fullName evidence="3">Secreted protein</fullName>
    </recommendedName>
</protein>
<dbReference type="EMBL" id="LNQR01000020">
    <property type="protein sequence ID" value="KWT92782.1"/>
    <property type="molecule type" value="Genomic_DNA"/>
</dbReference>
<evidence type="ECO:0000313" key="2">
    <source>
        <dbReference type="Proteomes" id="UP000060487"/>
    </source>
</evidence>
<sequence length="111" mass="12622">MTKPKLFLFAAITVVLLYTCNDIPFFSKVYDNIQALEHAYNDYLVIGKFGNNWPAKKVKESKSNNEISFVLSTGAPHSYHGYDGYELIAVFLKTKNGKETVVVLRSKVQRQ</sequence>